<comment type="caution">
    <text evidence="2">The sequence shown here is derived from an EMBL/GenBank/DDBJ whole genome shotgun (WGS) entry which is preliminary data.</text>
</comment>
<evidence type="ECO:0000313" key="2">
    <source>
        <dbReference type="EMBL" id="KAK9995357.1"/>
    </source>
</evidence>
<sequence>MEYSSQQQKWITKGKPMASSYQAPRPLSLSSLQYAGNLKHSPSASHETHMQANIGNASYYHVGMHSCDESIDAKATSYILGVQERFRLQVS</sequence>
<gene>
    <name evidence="2" type="ORF">SO802_020043</name>
</gene>
<protein>
    <submittedName>
        <fullName evidence="2">Uncharacterized protein</fullName>
    </submittedName>
</protein>
<dbReference type="Proteomes" id="UP001459277">
    <property type="component" value="Unassembled WGS sequence"/>
</dbReference>
<dbReference type="AlphaFoldDB" id="A0AAW2CDI1"/>
<accession>A0AAW2CDI1</accession>
<proteinExistence type="predicted"/>
<evidence type="ECO:0000256" key="1">
    <source>
        <dbReference type="SAM" id="MobiDB-lite"/>
    </source>
</evidence>
<reference evidence="2 3" key="1">
    <citation type="submission" date="2024-01" db="EMBL/GenBank/DDBJ databases">
        <title>A telomere-to-telomere, gap-free genome of sweet tea (Lithocarpus litseifolius).</title>
        <authorList>
            <person name="Zhou J."/>
        </authorList>
    </citation>
    <scope>NUCLEOTIDE SEQUENCE [LARGE SCALE GENOMIC DNA]</scope>
    <source>
        <strain evidence="2">Zhou-2022a</strain>
        <tissue evidence="2">Leaf</tissue>
    </source>
</reference>
<organism evidence="2 3">
    <name type="scientific">Lithocarpus litseifolius</name>
    <dbReference type="NCBI Taxonomy" id="425828"/>
    <lineage>
        <taxon>Eukaryota</taxon>
        <taxon>Viridiplantae</taxon>
        <taxon>Streptophyta</taxon>
        <taxon>Embryophyta</taxon>
        <taxon>Tracheophyta</taxon>
        <taxon>Spermatophyta</taxon>
        <taxon>Magnoliopsida</taxon>
        <taxon>eudicotyledons</taxon>
        <taxon>Gunneridae</taxon>
        <taxon>Pentapetalae</taxon>
        <taxon>rosids</taxon>
        <taxon>fabids</taxon>
        <taxon>Fagales</taxon>
        <taxon>Fagaceae</taxon>
        <taxon>Lithocarpus</taxon>
    </lineage>
</organism>
<keyword evidence="3" id="KW-1185">Reference proteome</keyword>
<feature type="compositionally biased region" description="Polar residues" evidence="1">
    <location>
        <begin position="1"/>
        <end position="10"/>
    </location>
</feature>
<evidence type="ECO:0000313" key="3">
    <source>
        <dbReference type="Proteomes" id="UP001459277"/>
    </source>
</evidence>
<feature type="region of interest" description="Disordered" evidence="1">
    <location>
        <begin position="1"/>
        <end position="23"/>
    </location>
</feature>
<name>A0AAW2CDI1_9ROSI</name>
<dbReference type="EMBL" id="JAZDWU010000007">
    <property type="protein sequence ID" value="KAK9995357.1"/>
    <property type="molecule type" value="Genomic_DNA"/>
</dbReference>